<dbReference type="GO" id="GO:0006260">
    <property type="term" value="P:DNA replication"/>
    <property type="evidence" value="ECO:0007669"/>
    <property type="project" value="TreeGrafter"/>
</dbReference>
<dbReference type="InterPro" id="IPR027417">
    <property type="entry name" value="P-loop_NTPase"/>
</dbReference>
<dbReference type="Gene3D" id="3.40.50.300">
    <property type="entry name" value="P-loop containing nucleotide triphosphate hydrolases"/>
    <property type="match status" value="1"/>
</dbReference>
<dbReference type="SUPFAM" id="SSF52540">
    <property type="entry name" value="P-loop containing nucleoside triphosphate hydrolases"/>
    <property type="match status" value="1"/>
</dbReference>
<evidence type="ECO:0000259" key="4">
    <source>
        <dbReference type="SMART" id="SM00382"/>
    </source>
</evidence>
<dbReference type="PANTHER" id="PTHR30050:SF4">
    <property type="entry name" value="ATP-BINDING PROTEIN RV3427C IN INSERTION SEQUENCE-RELATED"/>
    <property type="match status" value="1"/>
</dbReference>
<organism evidence="5 7">
    <name type="scientific">Tumebacillus avium</name>
    <dbReference type="NCBI Taxonomy" id="1903704"/>
    <lineage>
        <taxon>Bacteria</taxon>
        <taxon>Bacillati</taxon>
        <taxon>Bacillota</taxon>
        <taxon>Bacilli</taxon>
        <taxon>Bacillales</taxon>
        <taxon>Alicyclobacillaceae</taxon>
        <taxon>Tumebacillus</taxon>
    </lineage>
</organism>
<dbReference type="GO" id="GO:0005524">
    <property type="term" value="F:ATP binding"/>
    <property type="evidence" value="ECO:0007669"/>
    <property type="project" value="UniProtKB-KW"/>
</dbReference>
<protein>
    <submittedName>
        <fullName evidence="5">ATP-binding protein</fullName>
    </submittedName>
</protein>
<dbReference type="OrthoDB" id="2052561at2"/>
<dbReference type="InterPro" id="IPR003593">
    <property type="entry name" value="AAA+_ATPase"/>
</dbReference>
<evidence type="ECO:0000313" key="6">
    <source>
        <dbReference type="EMBL" id="ARU62305.1"/>
    </source>
</evidence>
<dbReference type="PIRSF" id="PIRSF003073">
    <property type="entry name" value="DNAC_TnpB_IstB"/>
    <property type="match status" value="1"/>
</dbReference>
<dbReference type="Pfam" id="PF01695">
    <property type="entry name" value="IstB_IS21"/>
    <property type="match status" value="1"/>
</dbReference>
<sequence length="242" mass="27682">MNTEMLAQACKTLHLAHVMSNYDSVPFENRIDFLLAILQSEIQGRESSKMKRLLKRANFPHLKTFEGYNFEEVTFPNHCTEQSLRELAFLKHKENILMLGKVGTGKTHLAIALGMEACRQGHNVRFYRVSELVGKLLERHASGTLTRFHKELMKCDLLILDEVGFVPFHQTGAELLFHVISECYEQRSLIVTSNLEFGQWNSVFGDTRLTKALVDRLVHHAHILGFTGESYRLRHALSSVNS</sequence>
<reference evidence="5" key="2">
    <citation type="submission" date="2017-05" db="EMBL/GenBank/DDBJ databases">
        <authorList>
            <person name="Song R."/>
            <person name="Chenine A.L."/>
            <person name="Ruprecht R.M."/>
        </authorList>
    </citation>
    <scope>NUCLEOTIDE SEQUENCE [LARGE SCALE GENOMIC DNA]</scope>
    <source>
        <strain evidence="5">AR23208</strain>
    </source>
</reference>
<dbReference type="EMBL" id="CP021434">
    <property type="protein sequence ID" value="ARU62305.1"/>
    <property type="molecule type" value="Genomic_DNA"/>
</dbReference>
<dbReference type="NCBIfam" id="NF038214">
    <property type="entry name" value="IS21_help_AAA"/>
    <property type="match status" value="1"/>
</dbReference>
<dbReference type="AlphaFoldDB" id="A0A1Y0IHN7"/>
<keyword evidence="3 5" id="KW-0067">ATP-binding</keyword>
<evidence type="ECO:0000256" key="1">
    <source>
        <dbReference type="ARBA" id="ARBA00008059"/>
    </source>
</evidence>
<evidence type="ECO:0000256" key="2">
    <source>
        <dbReference type="ARBA" id="ARBA00022741"/>
    </source>
</evidence>
<dbReference type="RefSeq" id="WP_087455347.1">
    <property type="nucleotide sequence ID" value="NZ_CP021434.1"/>
</dbReference>
<dbReference type="KEGG" id="tum:CBW65_01945"/>
<dbReference type="EMBL" id="CP021434">
    <property type="protein sequence ID" value="ARU59958.1"/>
    <property type="molecule type" value="Genomic_DNA"/>
</dbReference>
<evidence type="ECO:0000313" key="7">
    <source>
        <dbReference type="Proteomes" id="UP000195437"/>
    </source>
</evidence>
<evidence type="ECO:0000313" key="5">
    <source>
        <dbReference type="EMBL" id="ARU59958.1"/>
    </source>
</evidence>
<comment type="similarity">
    <text evidence="1">Belongs to the IS21/IS1162 putative ATP-binding protein family.</text>
</comment>
<keyword evidence="7" id="KW-1185">Reference proteome</keyword>
<keyword evidence="2" id="KW-0547">Nucleotide-binding</keyword>
<dbReference type="Proteomes" id="UP000195437">
    <property type="component" value="Chromosome"/>
</dbReference>
<accession>A0A1Y0IHN7</accession>
<dbReference type="KEGG" id="tum:CBW65_15880"/>
<evidence type="ECO:0000256" key="3">
    <source>
        <dbReference type="ARBA" id="ARBA00022840"/>
    </source>
</evidence>
<dbReference type="InterPro" id="IPR047661">
    <property type="entry name" value="IstB"/>
</dbReference>
<dbReference type="InterPro" id="IPR028350">
    <property type="entry name" value="DNAC/IstB-like"/>
</dbReference>
<dbReference type="InterPro" id="IPR002611">
    <property type="entry name" value="IstB_ATP-bd"/>
</dbReference>
<reference evidence="7" key="1">
    <citation type="submission" date="2017-05" db="EMBL/GenBank/DDBJ databases">
        <authorList>
            <person name="Sung H."/>
        </authorList>
    </citation>
    <scope>NUCLEOTIDE SEQUENCE [LARGE SCALE GENOMIC DNA]</scope>
    <source>
        <strain evidence="7">AR23208</strain>
    </source>
</reference>
<dbReference type="CDD" id="cd00009">
    <property type="entry name" value="AAA"/>
    <property type="match status" value="1"/>
</dbReference>
<dbReference type="SMART" id="SM00382">
    <property type="entry name" value="AAA"/>
    <property type="match status" value="1"/>
</dbReference>
<gene>
    <name evidence="5" type="ORF">CBW65_01945</name>
    <name evidence="6" type="ORF">CBW65_15880</name>
</gene>
<feature type="domain" description="AAA+ ATPase" evidence="4">
    <location>
        <begin position="92"/>
        <end position="224"/>
    </location>
</feature>
<name>A0A1Y0IHN7_9BACL</name>
<dbReference type="PANTHER" id="PTHR30050">
    <property type="entry name" value="CHROMOSOMAL REPLICATION INITIATOR PROTEIN DNAA"/>
    <property type="match status" value="1"/>
</dbReference>
<proteinExistence type="inferred from homology"/>